<evidence type="ECO:0000313" key="3">
    <source>
        <dbReference type="Proteomes" id="UP001332192"/>
    </source>
</evidence>
<gene>
    <name evidence="2" type="ORF">U7230_09850</name>
</gene>
<protein>
    <submittedName>
        <fullName evidence="2">Alpha/beta-type small acid-soluble spore protein</fullName>
    </submittedName>
</protein>
<dbReference type="RefSeq" id="WP_324715671.1">
    <property type="nucleotide sequence ID" value="NZ_CP141615.1"/>
</dbReference>
<dbReference type="Gene3D" id="6.10.10.80">
    <property type="entry name" value="Small, acid-soluble spore protein, alpha/beta type-like"/>
    <property type="match status" value="1"/>
</dbReference>
<name>A0ABZ1BUE8_9FIRM</name>
<feature type="compositionally biased region" description="Polar residues" evidence="1">
    <location>
        <begin position="106"/>
        <end position="115"/>
    </location>
</feature>
<dbReference type="Proteomes" id="UP001332192">
    <property type="component" value="Chromosome"/>
</dbReference>
<dbReference type="InterPro" id="IPR001448">
    <property type="entry name" value="SASP_alpha/beta-type"/>
</dbReference>
<feature type="region of interest" description="Disordered" evidence="1">
    <location>
        <begin position="85"/>
        <end position="115"/>
    </location>
</feature>
<proteinExistence type="predicted"/>
<accession>A0ABZ1BUE8</accession>
<dbReference type="InterPro" id="IPR038300">
    <property type="entry name" value="SASP_sf_alpha/beta"/>
</dbReference>
<evidence type="ECO:0000313" key="2">
    <source>
        <dbReference type="EMBL" id="WRP16399.1"/>
    </source>
</evidence>
<dbReference type="InterPro" id="IPR050847">
    <property type="entry name" value="SASP_DNA-binding"/>
</dbReference>
<reference evidence="2 3" key="1">
    <citation type="journal article" date="2024" name="Front. Microbiol.">
        <title>Novel thermophilic genera Geochorda gen. nov. and Carboxydochorda gen. nov. from the deep terrestrial subsurface reveal the ecophysiological diversity in the class Limnochordia.</title>
        <authorList>
            <person name="Karnachuk O.V."/>
            <person name="Lukina A.P."/>
            <person name="Avakyan M.R."/>
            <person name="Kadnikov V.V."/>
            <person name="Begmatov S."/>
            <person name="Beletsky A.V."/>
            <person name="Vlasova K.G."/>
            <person name="Novikov A.A."/>
            <person name="Shcherbakova V.A."/>
            <person name="Mardanov A.V."/>
            <person name="Ravin N.V."/>
        </authorList>
    </citation>
    <scope>NUCLEOTIDE SEQUENCE [LARGE SCALE GENOMIC DNA]</scope>
    <source>
        <strain evidence="2 3">L945</strain>
    </source>
</reference>
<dbReference type="Pfam" id="PF00269">
    <property type="entry name" value="SASP"/>
    <property type="match status" value="1"/>
</dbReference>
<dbReference type="PANTHER" id="PTHR36107">
    <property type="entry name" value="SMALL, ACID-SOLUBLE SPORE PROTEIN A"/>
    <property type="match status" value="1"/>
</dbReference>
<sequence length="115" mass="12174">MAAGQKRNRPLLTQALGALDKFKYEVASELNINPEYKSGYWGNISARECGAVGGNMVRRMIAAAEQTLAQQAAGSATAAFRAALPVEPDAQRGATSAHNPSEIRPGQSQQAFGIK</sequence>
<evidence type="ECO:0000256" key="1">
    <source>
        <dbReference type="SAM" id="MobiDB-lite"/>
    </source>
</evidence>
<dbReference type="EMBL" id="CP141615">
    <property type="protein sequence ID" value="WRP16399.1"/>
    <property type="molecule type" value="Genomic_DNA"/>
</dbReference>
<dbReference type="PANTHER" id="PTHR36107:SF1">
    <property type="entry name" value="SMALL, ACID-SOLUBLE SPORE PROTEIN A"/>
    <property type="match status" value="1"/>
</dbReference>
<organism evidence="2 3">
    <name type="scientific">Carboxydichorda subterranea</name>
    <dbReference type="NCBI Taxonomy" id="3109565"/>
    <lineage>
        <taxon>Bacteria</taxon>
        <taxon>Bacillati</taxon>
        <taxon>Bacillota</taxon>
        <taxon>Limnochordia</taxon>
        <taxon>Limnochordales</taxon>
        <taxon>Geochordaceae</taxon>
        <taxon>Carboxydichorda</taxon>
    </lineage>
</organism>
<keyword evidence="3" id="KW-1185">Reference proteome</keyword>